<dbReference type="InterPro" id="IPR003010">
    <property type="entry name" value="C-N_Hydrolase"/>
</dbReference>
<dbReference type="SUPFAM" id="SSF56317">
    <property type="entry name" value="Carbon-nitrogen hydrolase"/>
    <property type="match status" value="1"/>
</dbReference>
<sequence>MTEPGFLRVAVLQATGVVGDATRNLATVERFTRQAVARGAQLLVTPELFVSGYDPAAVADDDGAGQRERLAALARSAGVAIVASTVDRHGGERFISASLFDRSGCELTRYHKAHLFGPVENAYFTPGRERPRVVPLHGVGVALGVCFDVEFPEFTRAVALSGAELLCVPTAVPLRPPADGRPAPFDTRLVPGMVVPTRALESQIFIAYANHTGPGFAGLSCLSDPYGRRVAAGETREELVVGDVSRNLLQAARRDTDYLALRG</sequence>
<comment type="caution">
    <text evidence="3">The sequence shown here is derived from an EMBL/GenBank/DDBJ whole genome shotgun (WGS) entry which is preliminary data.</text>
</comment>
<dbReference type="EMBL" id="JADKMA010000024">
    <property type="protein sequence ID" value="MBO8191506.1"/>
    <property type="molecule type" value="Genomic_DNA"/>
</dbReference>
<evidence type="ECO:0000256" key="1">
    <source>
        <dbReference type="ARBA" id="ARBA00022801"/>
    </source>
</evidence>
<dbReference type="InterPro" id="IPR050345">
    <property type="entry name" value="Aliph_Amidase/BUP"/>
</dbReference>
<dbReference type="PROSITE" id="PS50263">
    <property type="entry name" value="CN_HYDROLASE"/>
    <property type="match status" value="1"/>
</dbReference>
<proteinExistence type="predicted"/>
<evidence type="ECO:0000313" key="4">
    <source>
        <dbReference type="Proteomes" id="UP001519064"/>
    </source>
</evidence>
<reference evidence="3 4" key="1">
    <citation type="submission" date="2020-11" db="EMBL/GenBank/DDBJ databases">
        <title>Streptomyces spirodelae sp. nov., isolated from duckweed.</title>
        <authorList>
            <person name="Saimee Y."/>
            <person name="Duangmal K."/>
        </authorList>
    </citation>
    <scope>NUCLEOTIDE SEQUENCE [LARGE SCALE GENOMIC DNA]</scope>
    <source>
        <strain evidence="3 4">S16-07</strain>
    </source>
</reference>
<dbReference type="Pfam" id="PF00795">
    <property type="entry name" value="CN_hydrolase"/>
    <property type="match status" value="1"/>
</dbReference>
<keyword evidence="4" id="KW-1185">Reference proteome</keyword>
<dbReference type="InterPro" id="IPR036526">
    <property type="entry name" value="C-N_Hydrolase_sf"/>
</dbReference>
<name>A0ABS3X822_9ACTN</name>
<dbReference type="PANTHER" id="PTHR43674:SF2">
    <property type="entry name" value="BETA-UREIDOPROPIONASE"/>
    <property type="match status" value="1"/>
</dbReference>
<dbReference type="PANTHER" id="PTHR43674">
    <property type="entry name" value="NITRILASE C965.09-RELATED"/>
    <property type="match status" value="1"/>
</dbReference>
<evidence type="ECO:0000313" key="3">
    <source>
        <dbReference type="EMBL" id="MBO8191506.1"/>
    </source>
</evidence>
<dbReference type="GO" id="GO:0016787">
    <property type="term" value="F:hydrolase activity"/>
    <property type="evidence" value="ECO:0007669"/>
    <property type="project" value="UniProtKB-KW"/>
</dbReference>
<protein>
    <submittedName>
        <fullName evidence="3">Carbon-nitrogen hydrolase</fullName>
    </submittedName>
</protein>
<feature type="domain" description="CN hydrolase" evidence="2">
    <location>
        <begin position="7"/>
        <end position="246"/>
    </location>
</feature>
<dbReference type="Gene3D" id="3.60.110.10">
    <property type="entry name" value="Carbon-nitrogen hydrolase"/>
    <property type="match status" value="1"/>
</dbReference>
<dbReference type="Proteomes" id="UP001519064">
    <property type="component" value="Unassembled WGS sequence"/>
</dbReference>
<evidence type="ECO:0000259" key="2">
    <source>
        <dbReference type="PROSITE" id="PS50263"/>
    </source>
</evidence>
<dbReference type="RefSeq" id="WP_209238602.1">
    <property type="nucleotide sequence ID" value="NZ_JADKMA010000024.1"/>
</dbReference>
<keyword evidence="1 3" id="KW-0378">Hydrolase</keyword>
<organism evidence="3 4">
    <name type="scientific">Streptomyces oryzae</name>
    <dbReference type="NCBI Taxonomy" id="1434886"/>
    <lineage>
        <taxon>Bacteria</taxon>
        <taxon>Bacillati</taxon>
        <taxon>Actinomycetota</taxon>
        <taxon>Actinomycetes</taxon>
        <taxon>Kitasatosporales</taxon>
        <taxon>Streptomycetaceae</taxon>
        <taxon>Streptomyces</taxon>
    </lineage>
</organism>
<gene>
    <name evidence="3" type="ORF">ITI46_07350</name>
</gene>
<accession>A0ABS3X822</accession>